<dbReference type="PANTHER" id="PTHR11394">
    <property type="entry name" value="TASTE RECEPTOR TYPE 2"/>
    <property type="match status" value="1"/>
</dbReference>
<evidence type="ECO:0000256" key="13">
    <source>
        <dbReference type="SAM" id="Phobius"/>
    </source>
</evidence>
<dbReference type="AlphaFoldDB" id="F6ZI26"/>
<organism evidence="14 15">
    <name type="scientific">Equus caballus</name>
    <name type="common">Horse</name>
    <dbReference type="NCBI Taxonomy" id="9796"/>
    <lineage>
        <taxon>Eukaryota</taxon>
        <taxon>Metazoa</taxon>
        <taxon>Chordata</taxon>
        <taxon>Craniata</taxon>
        <taxon>Vertebrata</taxon>
        <taxon>Euteleostomi</taxon>
        <taxon>Mammalia</taxon>
        <taxon>Eutheria</taxon>
        <taxon>Laurasiatheria</taxon>
        <taxon>Perissodactyla</taxon>
        <taxon>Equidae</taxon>
        <taxon>Equus</taxon>
    </lineage>
</organism>
<protein>
    <recommendedName>
        <fullName evidence="12">Taste receptor type 2</fullName>
    </recommendedName>
</protein>
<keyword evidence="15" id="KW-1185">Reference proteome</keyword>
<feature type="transmembrane region" description="Helical" evidence="13">
    <location>
        <begin position="270"/>
        <end position="291"/>
    </location>
</feature>
<dbReference type="Ensembl" id="ENSECAT00000023867.3">
    <property type="protein sequence ID" value="ENSECAP00000019800.3"/>
    <property type="gene ID" value="ENSECAG00000022380.3"/>
</dbReference>
<keyword evidence="9 12" id="KW-0675">Receptor</keyword>
<keyword evidence="5 12" id="KW-0812">Transmembrane</keyword>
<dbReference type="InParanoid" id="F6ZI26"/>
<sequence length="320" mass="36753">MSAGMASTLSNIFKIFMIVTGGEFIIGILGNGFIGLTNCIAWIRNRKLCLVDFILTSLAFARISKLWLTIVNLVLVLVYQEIPETMKTNNILTSIWILVNHLTTLLAACLAVFYFLKISSFSHPLFLWLKRRINKVIYMVLLSSLPFLLINFPLPVNIDVVWYHVQKKYERNMTGLVNVSKSKHLRVMVVFIIGSFPPFSLSLISFFLLLFSLWRHTKHNLLNFKDSRDPSMEAHVRAMKTVFLFLVLFAVYQLSIFMTFWGYFSLQNKLVVMFAYMIEILYPSGHSYVVIFGNSQMRKAFLGFLCHLKCDLKGKALSAA</sequence>
<evidence type="ECO:0000256" key="2">
    <source>
        <dbReference type="ARBA" id="ARBA00007376"/>
    </source>
</evidence>
<feature type="transmembrane region" description="Helical" evidence="13">
    <location>
        <begin position="136"/>
        <end position="165"/>
    </location>
</feature>
<keyword evidence="10 12" id="KW-0807">Transducer</keyword>
<evidence type="ECO:0000256" key="7">
    <source>
        <dbReference type="ARBA" id="ARBA00023040"/>
    </source>
</evidence>
<feature type="transmembrane region" description="Helical" evidence="13">
    <location>
        <begin position="91"/>
        <end position="116"/>
    </location>
</feature>
<evidence type="ECO:0000313" key="14">
    <source>
        <dbReference type="Ensembl" id="ENSECAP00000019800.3"/>
    </source>
</evidence>
<proteinExistence type="inferred from homology"/>
<evidence type="ECO:0000256" key="8">
    <source>
        <dbReference type="ARBA" id="ARBA00023136"/>
    </source>
</evidence>
<dbReference type="Gene3D" id="1.20.1070.10">
    <property type="entry name" value="Rhodopsin 7-helix transmembrane proteins"/>
    <property type="match status" value="1"/>
</dbReference>
<comment type="similarity">
    <text evidence="2 11">Belongs to the G-protein coupled receptor T2R family.</text>
</comment>
<feature type="transmembrane region" description="Helical" evidence="13">
    <location>
        <begin position="242"/>
        <end position="264"/>
    </location>
</feature>
<keyword evidence="4 12" id="KW-0716">Sensory transduction</keyword>
<accession>F6ZI26</accession>
<keyword evidence="7 12" id="KW-0297">G-protein coupled receptor</keyword>
<dbReference type="GO" id="GO:0004930">
    <property type="term" value="F:G protein-coupled receptor activity"/>
    <property type="evidence" value="ECO:0007669"/>
    <property type="project" value="UniProtKB-KW"/>
</dbReference>
<feature type="transmembrane region" description="Helical" evidence="13">
    <location>
        <begin position="185"/>
        <end position="211"/>
    </location>
</feature>
<evidence type="ECO:0000256" key="10">
    <source>
        <dbReference type="ARBA" id="ARBA00023224"/>
    </source>
</evidence>
<dbReference type="GO" id="GO:0016020">
    <property type="term" value="C:membrane"/>
    <property type="evidence" value="ECO:0000318"/>
    <property type="project" value="GO_Central"/>
</dbReference>
<reference evidence="14" key="2">
    <citation type="submission" date="2025-08" db="UniProtKB">
        <authorList>
            <consortium name="Ensembl"/>
        </authorList>
    </citation>
    <scope>IDENTIFICATION</scope>
    <source>
        <strain evidence="14">Thoroughbred</strain>
    </source>
</reference>
<reference evidence="14" key="3">
    <citation type="submission" date="2025-09" db="UniProtKB">
        <authorList>
            <consortium name="Ensembl"/>
        </authorList>
    </citation>
    <scope>IDENTIFICATION</scope>
    <source>
        <strain evidence="14">Thoroughbred</strain>
    </source>
</reference>
<evidence type="ECO:0000256" key="4">
    <source>
        <dbReference type="ARBA" id="ARBA00022606"/>
    </source>
</evidence>
<feature type="transmembrane region" description="Helical" evidence="13">
    <location>
        <begin position="48"/>
        <end position="79"/>
    </location>
</feature>
<dbReference type="GO" id="GO:0033038">
    <property type="term" value="F:bitter taste receptor activity"/>
    <property type="evidence" value="ECO:0000318"/>
    <property type="project" value="GO_Central"/>
</dbReference>
<evidence type="ECO:0000256" key="12">
    <source>
        <dbReference type="RuleBase" id="RU004424"/>
    </source>
</evidence>
<dbReference type="GO" id="GO:0001580">
    <property type="term" value="P:detection of chemical stimulus involved in sensory perception of bitter taste"/>
    <property type="evidence" value="ECO:0000318"/>
    <property type="project" value="GO_Central"/>
</dbReference>
<dbReference type="HOGENOM" id="CLU_072337_3_0_1"/>
<dbReference type="Bgee" id="ENSECAG00000022380">
    <property type="expression patterns" value="Expressed in chorionic villus"/>
</dbReference>
<name>F6ZI26_HORSE</name>
<dbReference type="InterPro" id="IPR007960">
    <property type="entry name" value="TAS2R"/>
</dbReference>
<keyword evidence="8 12" id="KW-0472">Membrane</keyword>
<evidence type="ECO:0000256" key="1">
    <source>
        <dbReference type="ARBA" id="ARBA00004141"/>
    </source>
</evidence>
<keyword evidence="3 12" id="KW-0919">Taste</keyword>
<dbReference type="Proteomes" id="UP000002281">
    <property type="component" value="Chromosome 6"/>
</dbReference>
<feature type="transmembrane region" description="Helical" evidence="13">
    <location>
        <begin position="12"/>
        <end position="36"/>
    </location>
</feature>
<reference evidence="14 15" key="1">
    <citation type="journal article" date="2009" name="Science">
        <title>Genome sequence, comparative analysis, and population genetics of the domestic horse.</title>
        <authorList>
            <consortium name="Broad Institute Genome Sequencing Platform"/>
            <consortium name="Broad Institute Whole Genome Assembly Team"/>
            <person name="Wade C.M."/>
            <person name="Giulotto E."/>
            <person name="Sigurdsson S."/>
            <person name="Zoli M."/>
            <person name="Gnerre S."/>
            <person name="Imsland F."/>
            <person name="Lear T.L."/>
            <person name="Adelson D.L."/>
            <person name="Bailey E."/>
            <person name="Bellone R.R."/>
            <person name="Bloecker H."/>
            <person name="Distl O."/>
            <person name="Edgar R.C."/>
            <person name="Garber M."/>
            <person name="Leeb T."/>
            <person name="Mauceli E."/>
            <person name="MacLeod J.N."/>
            <person name="Penedo M.C.T."/>
            <person name="Raison J.M."/>
            <person name="Sharpe T."/>
            <person name="Vogel J."/>
            <person name="Andersson L."/>
            <person name="Antczak D.F."/>
            <person name="Biagi T."/>
            <person name="Binns M.M."/>
            <person name="Chowdhary B.P."/>
            <person name="Coleman S.J."/>
            <person name="Della Valle G."/>
            <person name="Fryc S."/>
            <person name="Guerin G."/>
            <person name="Hasegawa T."/>
            <person name="Hill E.W."/>
            <person name="Jurka J."/>
            <person name="Kiialainen A."/>
            <person name="Lindgren G."/>
            <person name="Liu J."/>
            <person name="Magnani E."/>
            <person name="Mickelson J.R."/>
            <person name="Murray J."/>
            <person name="Nergadze S.G."/>
            <person name="Onofrio R."/>
            <person name="Pedroni S."/>
            <person name="Piras M.F."/>
            <person name="Raudsepp T."/>
            <person name="Rocchi M."/>
            <person name="Roeed K.H."/>
            <person name="Ryder O.A."/>
            <person name="Searle S."/>
            <person name="Skow L."/>
            <person name="Swinburne J.E."/>
            <person name="Syvaenen A.C."/>
            <person name="Tozaki T."/>
            <person name="Valberg S.J."/>
            <person name="Vaudin M."/>
            <person name="White J.R."/>
            <person name="Zody M.C."/>
            <person name="Lander E.S."/>
            <person name="Lindblad-Toh K."/>
        </authorList>
    </citation>
    <scope>NUCLEOTIDE SEQUENCE [LARGE SCALE GENOMIC DNA]</scope>
    <source>
        <strain evidence="14 15">Thoroughbred</strain>
    </source>
</reference>
<evidence type="ECO:0000256" key="11">
    <source>
        <dbReference type="RuleBase" id="RU004423"/>
    </source>
</evidence>
<evidence type="ECO:0000256" key="3">
    <source>
        <dbReference type="ARBA" id="ARBA00022480"/>
    </source>
</evidence>
<dbReference type="PANTHER" id="PTHR11394:SF138">
    <property type="entry name" value="TASTE RECEPTOR TYPE 2"/>
    <property type="match status" value="1"/>
</dbReference>
<evidence type="ECO:0000256" key="6">
    <source>
        <dbReference type="ARBA" id="ARBA00022989"/>
    </source>
</evidence>
<dbReference type="GeneTree" id="ENSGT01150000286975"/>
<comment type="subcellular location">
    <subcellularLocation>
        <location evidence="1 12">Membrane</location>
        <topology evidence="1 12">Multi-pass membrane protein</topology>
    </subcellularLocation>
</comment>
<dbReference type="CDD" id="cd13950">
    <property type="entry name" value="7tm_TAS2R"/>
    <property type="match status" value="1"/>
</dbReference>
<dbReference type="Pfam" id="PF05296">
    <property type="entry name" value="TAS2R"/>
    <property type="match status" value="1"/>
</dbReference>
<evidence type="ECO:0000256" key="9">
    <source>
        <dbReference type="ARBA" id="ARBA00023170"/>
    </source>
</evidence>
<evidence type="ECO:0000313" key="15">
    <source>
        <dbReference type="Proteomes" id="UP000002281"/>
    </source>
</evidence>
<dbReference type="PaxDb" id="9796-ENSECAP00000019800"/>
<keyword evidence="6 13" id="KW-1133">Transmembrane helix</keyword>
<evidence type="ECO:0000256" key="5">
    <source>
        <dbReference type="ARBA" id="ARBA00022692"/>
    </source>
</evidence>
<dbReference type="SUPFAM" id="SSF81321">
    <property type="entry name" value="Family A G protein-coupled receptor-like"/>
    <property type="match status" value="1"/>
</dbReference>